<proteinExistence type="predicted"/>
<evidence type="ECO:0000256" key="1">
    <source>
        <dbReference type="ARBA" id="ARBA00004651"/>
    </source>
</evidence>
<feature type="transmembrane region" description="Helical" evidence="6">
    <location>
        <begin position="150"/>
        <end position="173"/>
    </location>
</feature>
<keyword evidence="2" id="KW-1003">Cell membrane</keyword>
<feature type="transmembrane region" description="Helical" evidence="6">
    <location>
        <begin position="6"/>
        <end position="29"/>
    </location>
</feature>
<comment type="subcellular location">
    <subcellularLocation>
        <location evidence="1">Cell membrane</location>
        <topology evidence="1">Multi-pass membrane protein</topology>
    </subcellularLocation>
</comment>
<feature type="transmembrane region" description="Helical" evidence="6">
    <location>
        <begin position="113"/>
        <end position="138"/>
    </location>
</feature>
<sequence>MAAALLFFKSVIIGMAIAAPVGPVGILCIQRTLAYGRRTGFISGLGAATADALYGLIAVMGLTVVSGFLMAHQFWIQVWGGVFLLLLGWKTFTSQPAEFTAGGSGKKPSPMNGFLSVFLLTLTNPMTILAFIAIFGVFRVGGPEDFLTSLTVVSGVFSGSALWWGLLAFIGGWISSRIGPDSLKIINRAAGIVLTIFSALFLIDLL</sequence>
<feature type="transmembrane region" description="Helical" evidence="6">
    <location>
        <begin position="185"/>
        <end position="203"/>
    </location>
</feature>
<dbReference type="PATRIC" id="fig|218284.4.peg.2950"/>
<organism evidence="7 8">
    <name type="scientific">Rossellomorea vietnamensis</name>
    <dbReference type="NCBI Taxonomy" id="218284"/>
    <lineage>
        <taxon>Bacteria</taxon>
        <taxon>Bacillati</taxon>
        <taxon>Bacillota</taxon>
        <taxon>Bacilli</taxon>
        <taxon>Bacillales</taxon>
        <taxon>Bacillaceae</taxon>
        <taxon>Rossellomorea</taxon>
    </lineage>
</organism>
<dbReference type="RefSeq" id="WP_060671813.1">
    <property type="nucleotide sequence ID" value="NZ_LIXZ01000004.1"/>
</dbReference>
<gene>
    <name evidence="7" type="ORF">AM506_07240</name>
</gene>
<feature type="transmembrane region" description="Helical" evidence="6">
    <location>
        <begin position="74"/>
        <end position="92"/>
    </location>
</feature>
<comment type="caution">
    <text evidence="7">The sequence shown here is derived from an EMBL/GenBank/DDBJ whole genome shotgun (WGS) entry which is preliminary data.</text>
</comment>
<name>A0A0P6WIE8_9BACI</name>
<accession>A0A0P6WIE8</accession>
<dbReference type="InterPro" id="IPR001123">
    <property type="entry name" value="LeuE-type"/>
</dbReference>
<protein>
    <recommendedName>
        <fullName evidence="9">Threonine/homoserine/homoserine lactone efflux protein</fullName>
    </recommendedName>
</protein>
<keyword evidence="5 6" id="KW-0472">Membrane</keyword>
<evidence type="ECO:0008006" key="9">
    <source>
        <dbReference type="Google" id="ProtNLM"/>
    </source>
</evidence>
<evidence type="ECO:0000256" key="4">
    <source>
        <dbReference type="ARBA" id="ARBA00022989"/>
    </source>
</evidence>
<dbReference type="AlphaFoldDB" id="A0A0P6WIE8"/>
<reference evidence="7 8" key="1">
    <citation type="submission" date="2015-08" db="EMBL/GenBank/DDBJ databases">
        <title>Draft Genome Sequence of Bacillus vietnamensis UCD-SED5.</title>
        <authorList>
            <person name="Lee R.D."/>
            <person name="Jospin G."/>
            <person name="Lang J.M."/>
            <person name="Coil D.A."/>
            <person name="Eisen J.A."/>
        </authorList>
    </citation>
    <scope>NUCLEOTIDE SEQUENCE [LARGE SCALE GENOMIC DNA]</scope>
    <source>
        <strain evidence="7 8">UCD-SED5</strain>
    </source>
</reference>
<dbReference type="GO" id="GO:0005886">
    <property type="term" value="C:plasma membrane"/>
    <property type="evidence" value="ECO:0007669"/>
    <property type="project" value="UniProtKB-SubCell"/>
</dbReference>
<dbReference type="OrthoDB" id="7874789at2"/>
<dbReference type="PANTHER" id="PTHR30086">
    <property type="entry name" value="ARGININE EXPORTER PROTEIN ARGO"/>
    <property type="match status" value="1"/>
</dbReference>
<feature type="transmembrane region" description="Helical" evidence="6">
    <location>
        <begin position="41"/>
        <end position="68"/>
    </location>
</feature>
<dbReference type="Pfam" id="PF01810">
    <property type="entry name" value="LysE"/>
    <property type="match status" value="1"/>
</dbReference>
<evidence type="ECO:0000256" key="5">
    <source>
        <dbReference type="ARBA" id="ARBA00023136"/>
    </source>
</evidence>
<evidence type="ECO:0000256" key="2">
    <source>
        <dbReference type="ARBA" id="ARBA00022475"/>
    </source>
</evidence>
<dbReference type="Proteomes" id="UP000050398">
    <property type="component" value="Unassembled WGS sequence"/>
</dbReference>
<keyword evidence="3 6" id="KW-0812">Transmembrane</keyword>
<evidence type="ECO:0000256" key="6">
    <source>
        <dbReference type="SAM" id="Phobius"/>
    </source>
</evidence>
<dbReference type="GO" id="GO:0015171">
    <property type="term" value="F:amino acid transmembrane transporter activity"/>
    <property type="evidence" value="ECO:0007669"/>
    <property type="project" value="TreeGrafter"/>
</dbReference>
<evidence type="ECO:0000313" key="8">
    <source>
        <dbReference type="Proteomes" id="UP000050398"/>
    </source>
</evidence>
<dbReference type="PANTHER" id="PTHR30086:SF20">
    <property type="entry name" value="ARGININE EXPORTER PROTEIN ARGO-RELATED"/>
    <property type="match status" value="1"/>
</dbReference>
<keyword evidence="4 6" id="KW-1133">Transmembrane helix</keyword>
<dbReference type="EMBL" id="LIXZ01000004">
    <property type="protein sequence ID" value="KPL60389.1"/>
    <property type="molecule type" value="Genomic_DNA"/>
</dbReference>
<evidence type="ECO:0000313" key="7">
    <source>
        <dbReference type="EMBL" id="KPL60389.1"/>
    </source>
</evidence>
<evidence type="ECO:0000256" key="3">
    <source>
        <dbReference type="ARBA" id="ARBA00022692"/>
    </source>
</evidence>